<comment type="caution">
    <text evidence="1">The sequence shown here is derived from an EMBL/GenBank/DDBJ whole genome shotgun (WGS) entry which is preliminary data.</text>
</comment>
<name>A0A2S7FD89_CLOBU</name>
<dbReference type="RefSeq" id="WP_043664803.1">
    <property type="nucleotide sequence ID" value="NZ_JBAMGI010000016.1"/>
</dbReference>
<accession>A0A2S7FD89</accession>
<protein>
    <submittedName>
        <fullName evidence="1">Uncharacterized protein</fullName>
    </submittedName>
</protein>
<gene>
    <name evidence="1" type="ORF">AWN73_10735</name>
</gene>
<evidence type="ECO:0000313" key="2">
    <source>
        <dbReference type="Proteomes" id="UP000238081"/>
    </source>
</evidence>
<dbReference type="AlphaFoldDB" id="A0A2S7FD89"/>
<proteinExistence type="predicted"/>
<evidence type="ECO:0000313" key="1">
    <source>
        <dbReference type="EMBL" id="PPV16019.1"/>
    </source>
</evidence>
<sequence length="145" mass="17128">MRNLFNKANYSMDTAKDGKELTTSNLIKEISKLENENYLLNDEVHRQDELLFKITQENAILSDRVEELQGDIEMYKKIGEDIAVKNQLKDHYNERLLQSDLEKTTKEKNIYKETINKMCDKFGIGHGEVFKIIDSIKDKRNERER</sequence>
<dbReference type="Proteomes" id="UP000238081">
    <property type="component" value="Unassembled WGS sequence"/>
</dbReference>
<reference evidence="1 2" key="1">
    <citation type="submission" date="2016-01" db="EMBL/GenBank/DDBJ databases">
        <title>Characterization of the Clostridium difficile lineages that are prevalent in Hong Kong and China.</title>
        <authorList>
            <person name="Kwok J.S.-L."/>
            <person name="Lam W.-Y."/>
            <person name="Ip M."/>
            <person name="Chan T.-F."/>
            <person name="Hawkey P.M."/>
            <person name="Tsui S.K.-W."/>
        </authorList>
    </citation>
    <scope>NUCLEOTIDE SEQUENCE [LARGE SCALE GENOMIC DNA]</scope>
    <source>
        <strain evidence="1 2">300064</strain>
    </source>
</reference>
<organism evidence="1 2">
    <name type="scientific">Clostridium butyricum</name>
    <dbReference type="NCBI Taxonomy" id="1492"/>
    <lineage>
        <taxon>Bacteria</taxon>
        <taxon>Bacillati</taxon>
        <taxon>Bacillota</taxon>
        <taxon>Clostridia</taxon>
        <taxon>Eubacteriales</taxon>
        <taxon>Clostridiaceae</taxon>
        <taxon>Clostridium</taxon>
    </lineage>
</organism>
<dbReference type="EMBL" id="LRDH01000095">
    <property type="protein sequence ID" value="PPV16019.1"/>
    <property type="molecule type" value="Genomic_DNA"/>
</dbReference>